<evidence type="ECO:0000256" key="3">
    <source>
        <dbReference type="ARBA" id="ARBA00022490"/>
    </source>
</evidence>
<comment type="caution">
    <text evidence="5">The sequence shown here is derived from an EMBL/GenBank/DDBJ whole genome shotgun (WGS) entry which is preliminary data.</text>
</comment>
<dbReference type="AlphaFoldDB" id="A0A558B8S3"/>
<protein>
    <submittedName>
        <fullName evidence="5">ESX secretion-associated protein EspG</fullName>
    </submittedName>
</protein>
<organism evidence="5 6">
    <name type="scientific">Amycolatopsis rhizosphaerae</name>
    <dbReference type="NCBI Taxonomy" id="2053003"/>
    <lineage>
        <taxon>Bacteria</taxon>
        <taxon>Bacillati</taxon>
        <taxon>Actinomycetota</taxon>
        <taxon>Actinomycetes</taxon>
        <taxon>Pseudonocardiales</taxon>
        <taxon>Pseudonocardiaceae</taxon>
        <taxon>Amycolatopsis</taxon>
    </lineage>
</organism>
<comment type="subcellular location">
    <subcellularLocation>
        <location evidence="1">Cytoplasm</location>
    </subcellularLocation>
</comment>
<sequence>MWFEKPERFQLDQLAAMVTRATGNGLHIALAPQAMWYSDEARARFDAEVDEQSARYDRKTRGEPEFTDIAELLSTPGEARYGWYSDLTNDVRLAALVASGPRFGLIAVRESSEVYLRTFWRDHLSSVLAAILPAEVWKGQYEPFSVSRKEILDAREERFGAPRPKRTVLQAERLIGLKPYAIAELSAEMRDHQGHRRRSDPPLRVYDTDEGRWTVSVSHQFGDELLRFAPADLDDVAQSLDGLRRELG</sequence>
<dbReference type="Proteomes" id="UP000320011">
    <property type="component" value="Unassembled WGS sequence"/>
</dbReference>
<keyword evidence="6" id="KW-1185">Reference proteome</keyword>
<dbReference type="OrthoDB" id="3619674at2"/>
<accession>A0A558B8S3</accession>
<dbReference type="EMBL" id="VJWX01000365">
    <property type="protein sequence ID" value="TVT32893.1"/>
    <property type="molecule type" value="Genomic_DNA"/>
</dbReference>
<comment type="similarity">
    <text evidence="2">Belongs to the EspG family.</text>
</comment>
<dbReference type="RefSeq" id="WP_144591690.1">
    <property type="nucleotide sequence ID" value="NZ_VJWX01000365.1"/>
</dbReference>
<gene>
    <name evidence="5" type="ORF">FNH05_27450</name>
</gene>
<reference evidence="5 6" key="2">
    <citation type="submission" date="2019-08" db="EMBL/GenBank/DDBJ databases">
        <title>Amycolatopsis acidicola sp. nov., isolated from peat swamp forest soil.</title>
        <authorList>
            <person name="Srisuk N."/>
        </authorList>
    </citation>
    <scope>NUCLEOTIDE SEQUENCE [LARGE SCALE GENOMIC DNA]</scope>
    <source>
        <strain evidence="5 6">TBRC 6029</strain>
    </source>
</reference>
<dbReference type="Pfam" id="PF14011">
    <property type="entry name" value="ESX-1_EspG"/>
    <property type="match status" value="1"/>
</dbReference>
<keyword evidence="3" id="KW-0963">Cytoplasm</keyword>
<keyword evidence="4" id="KW-0143">Chaperone</keyword>
<evidence type="ECO:0000256" key="4">
    <source>
        <dbReference type="ARBA" id="ARBA00023186"/>
    </source>
</evidence>
<evidence type="ECO:0000256" key="1">
    <source>
        <dbReference type="ARBA" id="ARBA00004496"/>
    </source>
</evidence>
<evidence type="ECO:0000313" key="5">
    <source>
        <dbReference type="EMBL" id="TVT32893.1"/>
    </source>
</evidence>
<evidence type="ECO:0000256" key="2">
    <source>
        <dbReference type="ARBA" id="ARBA00006411"/>
    </source>
</evidence>
<evidence type="ECO:0000313" key="6">
    <source>
        <dbReference type="Proteomes" id="UP000320011"/>
    </source>
</evidence>
<dbReference type="InterPro" id="IPR025734">
    <property type="entry name" value="EspG"/>
</dbReference>
<proteinExistence type="inferred from homology"/>
<reference evidence="5 6" key="1">
    <citation type="submission" date="2019-07" db="EMBL/GenBank/DDBJ databases">
        <authorList>
            <person name="Duangmal K."/>
            <person name="Teo W.F.A."/>
        </authorList>
    </citation>
    <scope>NUCLEOTIDE SEQUENCE [LARGE SCALE GENOMIC DNA]</scope>
    <source>
        <strain evidence="5 6">TBRC 6029</strain>
    </source>
</reference>
<name>A0A558B8S3_9PSEU</name>